<keyword evidence="1" id="KW-0863">Zinc-finger</keyword>
<dbReference type="InterPro" id="IPR040256">
    <property type="entry name" value="At4g02000-like"/>
</dbReference>
<sequence length="289" mass="33427">MAAQLEEERRVAALCKSLGELWSENDVVDIKSAISDEKLIECRKTLFGKLYSRPNVNFTAFVSIMTRVWRVDRVTCTQLRPGYFSFAFQSEEEKRRVLDIGPWCFSSNLLVLKECDPDTPEICYEFNNCAFWVNFYGLPFGRVTNEVIREIASKLGEVIEVKLEARGNSHYRMRKAKVMLNLENLLKTGILVNLEKKKLWVECKYERLPHYCYSCGRMGHYATACKEIPYEKSGLPDDLPGRFGHWLRADVKELSPYGKIFYGKQEPILEDTESVPETPMHSGLENDNH</sequence>
<name>A0ABD3LU19_EUCGL</name>
<gene>
    <name evidence="3" type="ORF">ACJRO7_002335</name>
</gene>
<dbReference type="Pfam" id="PF14392">
    <property type="entry name" value="zf-CCHC_4"/>
    <property type="match status" value="1"/>
</dbReference>
<feature type="domain" description="CCHC-type" evidence="2">
    <location>
        <begin position="212"/>
        <end position="227"/>
    </location>
</feature>
<dbReference type="PROSITE" id="PS50158">
    <property type="entry name" value="ZF_CCHC"/>
    <property type="match status" value="1"/>
</dbReference>
<dbReference type="InterPro" id="IPR025836">
    <property type="entry name" value="Zn_knuckle_CX2CX4HX4C"/>
</dbReference>
<dbReference type="GO" id="GO:0008270">
    <property type="term" value="F:zinc ion binding"/>
    <property type="evidence" value="ECO:0007669"/>
    <property type="project" value="UniProtKB-KW"/>
</dbReference>
<keyword evidence="1" id="KW-0479">Metal-binding</keyword>
<dbReference type="Pfam" id="PF14111">
    <property type="entry name" value="DUF4283"/>
    <property type="match status" value="1"/>
</dbReference>
<evidence type="ECO:0000256" key="1">
    <source>
        <dbReference type="PROSITE-ProRule" id="PRU00047"/>
    </source>
</evidence>
<keyword evidence="1" id="KW-0862">Zinc</keyword>
<comment type="caution">
    <text evidence="3">The sequence shown here is derived from an EMBL/GenBank/DDBJ whole genome shotgun (WGS) entry which is preliminary data.</text>
</comment>
<dbReference type="PANTHER" id="PTHR31286:SF99">
    <property type="entry name" value="DUF4283 DOMAIN-CONTAINING PROTEIN"/>
    <property type="match status" value="1"/>
</dbReference>
<dbReference type="InterPro" id="IPR025558">
    <property type="entry name" value="DUF4283"/>
</dbReference>
<dbReference type="EMBL" id="JBJKBG010000001">
    <property type="protein sequence ID" value="KAL3755268.1"/>
    <property type="molecule type" value="Genomic_DNA"/>
</dbReference>
<keyword evidence="4" id="KW-1185">Reference proteome</keyword>
<proteinExistence type="predicted"/>
<evidence type="ECO:0000313" key="3">
    <source>
        <dbReference type="EMBL" id="KAL3755268.1"/>
    </source>
</evidence>
<dbReference type="InterPro" id="IPR001878">
    <property type="entry name" value="Znf_CCHC"/>
</dbReference>
<reference evidence="3 4" key="1">
    <citation type="submission" date="2024-11" db="EMBL/GenBank/DDBJ databases">
        <title>Chromosome-level genome assembly of Eucalyptus globulus Labill. provides insights into its genome evolution.</title>
        <authorList>
            <person name="Li X."/>
        </authorList>
    </citation>
    <scope>NUCLEOTIDE SEQUENCE [LARGE SCALE GENOMIC DNA]</scope>
    <source>
        <strain evidence="3">CL2024</strain>
        <tissue evidence="3">Fresh tender leaves</tissue>
    </source>
</reference>
<dbReference type="PANTHER" id="PTHR31286">
    <property type="entry name" value="GLYCINE-RICH CELL WALL STRUCTURAL PROTEIN 1.8-LIKE"/>
    <property type="match status" value="1"/>
</dbReference>
<accession>A0ABD3LU19</accession>
<dbReference type="AlphaFoldDB" id="A0ABD3LU19"/>
<protein>
    <recommendedName>
        <fullName evidence="2">CCHC-type domain-containing protein</fullName>
    </recommendedName>
</protein>
<organism evidence="3 4">
    <name type="scientific">Eucalyptus globulus</name>
    <name type="common">Tasmanian blue gum</name>
    <dbReference type="NCBI Taxonomy" id="34317"/>
    <lineage>
        <taxon>Eukaryota</taxon>
        <taxon>Viridiplantae</taxon>
        <taxon>Streptophyta</taxon>
        <taxon>Embryophyta</taxon>
        <taxon>Tracheophyta</taxon>
        <taxon>Spermatophyta</taxon>
        <taxon>Magnoliopsida</taxon>
        <taxon>eudicotyledons</taxon>
        <taxon>Gunneridae</taxon>
        <taxon>Pentapetalae</taxon>
        <taxon>rosids</taxon>
        <taxon>malvids</taxon>
        <taxon>Myrtales</taxon>
        <taxon>Myrtaceae</taxon>
        <taxon>Myrtoideae</taxon>
        <taxon>Eucalypteae</taxon>
        <taxon>Eucalyptus</taxon>
    </lineage>
</organism>
<evidence type="ECO:0000313" key="4">
    <source>
        <dbReference type="Proteomes" id="UP001634007"/>
    </source>
</evidence>
<dbReference type="Proteomes" id="UP001634007">
    <property type="component" value="Unassembled WGS sequence"/>
</dbReference>
<evidence type="ECO:0000259" key="2">
    <source>
        <dbReference type="PROSITE" id="PS50158"/>
    </source>
</evidence>